<evidence type="ECO:0000313" key="2">
    <source>
        <dbReference type="EMBL" id="MDC7675447.1"/>
    </source>
</evidence>
<dbReference type="PANTHER" id="PTHR44086">
    <property type="entry name" value="THIOSULFATE SULFURTRANSFERASE RDL2, MITOCHONDRIAL-RELATED"/>
    <property type="match status" value="1"/>
</dbReference>
<comment type="caution">
    <text evidence="2">The sequence shown here is derived from an EMBL/GenBank/DDBJ whole genome shotgun (WGS) entry which is preliminary data.</text>
</comment>
<accession>A0ABT5HGW8</accession>
<dbReference type="InterPro" id="IPR001763">
    <property type="entry name" value="Rhodanese-like_dom"/>
</dbReference>
<dbReference type="SMART" id="SM00450">
    <property type="entry name" value="RHOD"/>
    <property type="match status" value="1"/>
</dbReference>
<proteinExistence type="predicted"/>
<feature type="domain" description="Rhodanese" evidence="1">
    <location>
        <begin position="16"/>
        <end position="103"/>
    </location>
</feature>
<sequence>MAIVNLSPAELKAALDAGNVALIDVREPQEWDQGYIEGAISLPLSVFDPAALPADGREIILYCAAGVRSARALEYLQHQGFEISKHLSGGTYGWVAAGYPLTVD</sequence>
<gene>
    <name evidence="2" type="ORF">PQU98_04865</name>
</gene>
<dbReference type="SUPFAM" id="SSF52821">
    <property type="entry name" value="Rhodanese/Cell cycle control phosphatase"/>
    <property type="match status" value="1"/>
</dbReference>
<protein>
    <submittedName>
        <fullName evidence="2">Rhodanese-like domain-containing protein</fullName>
    </submittedName>
</protein>
<dbReference type="RefSeq" id="WP_272743757.1">
    <property type="nucleotide sequence ID" value="NZ_JAQQKV010000001.1"/>
</dbReference>
<dbReference type="CDD" id="cd00158">
    <property type="entry name" value="RHOD"/>
    <property type="match status" value="1"/>
</dbReference>
<dbReference type="Pfam" id="PF00581">
    <property type="entry name" value="Rhodanese"/>
    <property type="match status" value="1"/>
</dbReference>
<name>A0ABT5HGW8_9CAUL</name>
<evidence type="ECO:0000313" key="3">
    <source>
        <dbReference type="Proteomes" id="UP001218579"/>
    </source>
</evidence>
<dbReference type="InterPro" id="IPR036873">
    <property type="entry name" value="Rhodanese-like_dom_sf"/>
</dbReference>
<reference evidence="2 3" key="1">
    <citation type="submission" date="2023-01" db="EMBL/GenBank/DDBJ databases">
        <title>Novel species of the genus Asticcacaulis isolated from rivers.</title>
        <authorList>
            <person name="Lu H."/>
        </authorList>
    </citation>
    <scope>NUCLEOTIDE SEQUENCE [LARGE SCALE GENOMIC DNA]</scope>
    <source>
        <strain evidence="2 3">LKC15W</strain>
    </source>
</reference>
<organism evidence="2 3">
    <name type="scientific">Asticcacaulis machinosus</name>
    <dbReference type="NCBI Taxonomy" id="2984211"/>
    <lineage>
        <taxon>Bacteria</taxon>
        <taxon>Pseudomonadati</taxon>
        <taxon>Pseudomonadota</taxon>
        <taxon>Alphaproteobacteria</taxon>
        <taxon>Caulobacterales</taxon>
        <taxon>Caulobacteraceae</taxon>
        <taxon>Asticcacaulis</taxon>
    </lineage>
</organism>
<dbReference type="Gene3D" id="3.40.250.10">
    <property type="entry name" value="Rhodanese-like domain"/>
    <property type="match status" value="1"/>
</dbReference>
<dbReference type="PANTHER" id="PTHR44086:SF10">
    <property type="entry name" value="THIOSULFATE SULFURTRANSFERASE_RHODANESE-LIKE DOMAIN-CONTAINING PROTEIN 3"/>
    <property type="match status" value="1"/>
</dbReference>
<dbReference type="Proteomes" id="UP001218579">
    <property type="component" value="Unassembled WGS sequence"/>
</dbReference>
<keyword evidence="3" id="KW-1185">Reference proteome</keyword>
<dbReference type="PROSITE" id="PS50206">
    <property type="entry name" value="RHODANESE_3"/>
    <property type="match status" value="1"/>
</dbReference>
<evidence type="ECO:0000259" key="1">
    <source>
        <dbReference type="PROSITE" id="PS50206"/>
    </source>
</evidence>
<dbReference type="EMBL" id="JAQQKV010000001">
    <property type="protein sequence ID" value="MDC7675447.1"/>
    <property type="molecule type" value="Genomic_DNA"/>
</dbReference>